<evidence type="ECO:0000313" key="3">
    <source>
        <dbReference type="EMBL" id="MCA0153848.1"/>
    </source>
</evidence>
<dbReference type="RefSeq" id="WP_224478809.1">
    <property type="nucleotide sequence ID" value="NZ_JAIUJS010000006.1"/>
</dbReference>
<comment type="caution">
    <text evidence="3">The sequence shown here is derived from an EMBL/GenBank/DDBJ whole genome shotgun (WGS) entry which is preliminary data.</text>
</comment>
<feature type="chain" id="PRO_5045207108" evidence="1">
    <location>
        <begin position="21"/>
        <end position="193"/>
    </location>
</feature>
<dbReference type="InterPro" id="IPR025665">
    <property type="entry name" value="Beta-barrel_OMP_2"/>
</dbReference>
<feature type="domain" description="Outer membrane protein beta-barrel" evidence="2">
    <location>
        <begin position="20"/>
        <end position="166"/>
    </location>
</feature>
<dbReference type="SUPFAM" id="SSF56935">
    <property type="entry name" value="Porins"/>
    <property type="match status" value="1"/>
</dbReference>
<evidence type="ECO:0000256" key="1">
    <source>
        <dbReference type="SAM" id="SignalP"/>
    </source>
</evidence>
<feature type="signal peptide" evidence="1">
    <location>
        <begin position="1"/>
        <end position="20"/>
    </location>
</feature>
<keyword evidence="4" id="KW-1185">Reference proteome</keyword>
<reference evidence="4" key="1">
    <citation type="submission" date="2023-07" db="EMBL/GenBank/DDBJ databases">
        <authorList>
            <person name="Yue Y."/>
        </authorList>
    </citation>
    <scope>NUCLEOTIDE SEQUENCE [LARGE SCALE GENOMIC DNA]</scope>
    <source>
        <strain evidence="4">2Y89</strain>
    </source>
</reference>
<proteinExistence type="predicted"/>
<evidence type="ECO:0000259" key="2">
    <source>
        <dbReference type="Pfam" id="PF13568"/>
    </source>
</evidence>
<dbReference type="EMBL" id="JAIUJS010000006">
    <property type="protein sequence ID" value="MCA0153848.1"/>
    <property type="molecule type" value="Genomic_DNA"/>
</dbReference>
<evidence type="ECO:0000313" key="4">
    <source>
        <dbReference type="Proteomes" id="UP001198402"/>
    </source>
</evidence>
<name>A0ABS7Y1N5_9FLAO</name>
<protein>
    <submittedName>
        <fullName evidence="3">PorT family protein</fullName>
    </submittedName>
</protein>
<dbReference type="Proteomes" id="UP001198402">
    <property type="component" value="Unassembled WGS sequence"/>
</dbReference>
<accession>A0ABS7Y1N5</accession>
<organism evidence="3 4">
    <name type="scientific">Winogradskyella vincentii</name>
    <dbReference type="NCBI Taxonomy" id="2877122"/>
    <lineage>
        <taxon>Bacteria</taxon>
        <taxon>Pseudomonadati</taxon>
        <taxon>Bacteroidota</taxon>
        <taxon>Flavobacteriia</taxon>
        <taxon>Flavobacteriales</taxon>
        <taxon>Flavobacteriaceae</taxon>
        <taxon>Winogradskyella</taxon>
    </lineage>
</organism>
<sequence>MRKLFLFMVMAFFGTAILQAQVKFGAKAGVNFASITGEDTDDLDGITSFHIGAMVEIPVSEKFSVQPELLYSAQGATTSEDGMDLDFKVNYINVPIMAKYFVAEGLSLEAGPQLGFLIDAEIEGGDVSIDIKDQVNSFDFGVNFGLGYKLDSGLNFGARYNLGLSDGNDDPEFFESEEAFKNGVFQFSIGYFF</sequence>
<dbReference type="Pfam" id="PF13568">
    <property type="entry name" value="OMP_b-brl_2"/>
    <property type="match status" value="1"/>
</dbReference>
<gene>
    <name evidence="3" type="ORF">LBV24_11510</name>
</gene>
<keyword evidence="1" id="KW-0732">Signal</keyword>